<dbReference type="GO" id="GO:0005886">
    <property type="term" value="C:plasma membrane"/>
    <property type="evidence" value="ECO:0007669"/>
    <property type="project" value="TreeGrafter"/>
</dbReference>
<dbReference type="Proteomes" id="UP000825933">
    <property type="component" value="Unassembled WGS sequence"/>
</dbReference>
<evidence type="ECO:0000256" key="2">
    <source>
        <dbReference type="ARBA" id="ARBA00009399"/>
    </source>
</evidence>
<dbReference type="PANTHER" id="PTHR38459">
    <property type="entry name" value="PROPHAGE BACTOPRENOL-LINKED GLUCOSE TRANSLOCASE HOMOLOG"/>
    <property type="match status" value="1"/>
</dbReference>
<evidence type="ECO:0000256" key="3">
    <source>
        <dbReference type="ARBA" id="ARBA00022692"/>
    </source>
</evidence>
<feature type="domain" description="GtrA/DPMS transmembrane" evidence="7">
    <location>
        <begin position="24"/>
        <end position="140"/>
    </location>
</feature>
<keyword evidence="4 6" id="KW-1133">Transmembrane helix</keyword>
<feature type="transmembrane region" description="Helical" evidence="6">
    <location>
        <begin position="22"/>
        <end position="43"/>
    </location>
</feature>
<accession>A0A8T5UXB3</accession>
<sequence length="141" mass="16647">MAHDNLLQKLFRNQTNKTWVQFLRYILVGWIVFIIDFGSLFFLTEVFGIYYLISAALAFTLGLIANYFLSIGWVFNIRIQTKKHFEFGVFALIGIIGLFFNEVLIWVLTEDQGINYLISKIFTSILILFWNFYARKFILFS</sequence>
<dbReference type="GO" id="GO:0000271">
    <property type="term" value="P:polysaccharide biosynthetic process"/>
    <property type="evidence" value="ECO:0007669"/>
    <property type="project" value="InterPro"/>
</dbReference>
<comment type="similarity">
    <text evidence="2">Belongs to the GtrA family.</text>
</comment>
<evidence type="ECO:0000256" key="1">
    <source>
        <dbReference type="ARBA" id="ARBA00004141"/>
    </source>
</evidence>
<keyword evidence="5 6" id="KW-0472">Membrane</keyword>
<dbReference type="PANTHER" id="PTHR38459:SF1">
    <property type="entry name" value="PROPHAGE BACTOPRENOL-LINKED GLUCOSE TRANSLOCASE HOMOLOG"/>
    <property type="match status" value="1"/>
</dbReference>
<dbReference type="AlphaFoldDB" id="A0A8T5UXB3"/>
<keyword evidence="3 6" id="KW-0812">Transmembrane</keyword>
<name>A0A8T5UXB3_9EURY</name>
<reference evidence="9" key="1">
    <citation type="journal article" date="2022" name="Microbiol. Resour. Announc.">
        <title>Draft Genome Sequence of a Methanogenic Archaeon from West Spitsbergen Permafrost.</title>
        <authorList>
            <person name="Trubitsyn V."/>
            <person name="Rivkina E."/>
            <person name="Shcherbakova V."/>
        </authorList>
    </citation>
    <scope>NUCLEOTIDE SEQUENCE [LARGE SCALE GENOMIC DNA]</scope>
    <source>
        <strain evidence="9">VT</strain>
    </source>
</reference>
<comment type="caution">
    <text evidence="8">The sequence shown here is derived from an EMBL/GenBank/DDBJ whole genome shotgun (WGS) entry which is preliminary data.</text>
</comment>
<evidence type="ECO:0000313" key="8">
    <source>
        <dbReference type="EMBL" id="MBZ2165329.1"/>
    </source>
</evidence>
<evidence type="ECO:0000313" key="9">
    <source>
        <dbReference type="Proteomes" id="UP000825933"/>
    </source>
</evidence>
<dbReference type="InterPro" id="IPR007267">
    <property type="entry name" value="GtrA_DPMS_TM"/>
</dbReference>
<feature type="transmembrane region" description="Helical" evidence="6">
    <location>
        <begin position="114"/>
        <end position="133"/>
    </location>
</feature>
<comment type="subcellular location">
    <subcellularLocation>
        <location evidence="1">Membrane</location>
        <topology evidence="1">Multi-pass membrane protein</topology>
    </subcellularLocation>
</comment>
<dbReference type="InterPro" id="IPR051401">
    <property type="entry name" value="GtrA_CellWall_Glycosyl"/>
</dbReference>
<protein>
    <submittedName>
        <fullName evidence="8">GtrA family protein</fullName>
    </submittedName>
</protein>
<dbReference type="Pfam" id="PF04138">
    <property type="entry name" value="GtrA_DPMS_TM"/>
    <property type="match status" value="1"/>
</dbReference>
<dbReference type="EMBL" id="JAIOUQ010000003">
    <property type="protein sequence ID" value="MBZ2165329.1"/>
    <property type="molecule type" value="Genomic_DNA"/>
</dbReference>
<evidence type="ECO:0000259" key="7">
    <source>
        <dbReference type="Pfam" id="PF04138"/>
    </source>
</evidence>
<gene>
    <name evidence="8" type="ORF">K8N75_04660</name>
</gene>
<feature type="transmembrane region" description="Helical" evidence="6">
    <location>
        <begin position="87"/>
        <end position="108"/>
    </location>
</feature>
<keyword evidence="9" id="KW-1185">Reference proteome</keyword>
<evidence type="ECO:0000256" key="5">
    <source>
        <dbReference type="ARBA" id="ARBA00023136"/>
    </source>
</evidence>
<organism evidence="8 9">
    <name type="scientific">Methanobacterium spitsbergense</name>
    <dbReference type="NCBI Taxonomy" id="2874285"/>
    <lineage>
        <taxon>Archaea</taxon>
        <taxon>Methanobacteriati</taxon>
        <taxon>Methanobacteriota</taxon>
        <taxon>Methanomada group</taxon>
        <taxon>Methanobacteria</taxon>
        <taxon>Methanobacteriales</taxon>
        <taxon>Methanobacteriaceae</taxon>
        <taxon>Methanobacterium</taxon>
    </lineage>
</organism>
<evidence type="ECO:0000256" key="4">
    <source>
        <dbReference type="ARBA" id="ARBA00022989"/>
    </source>
</evidence>
<proteinExistence type="inferred from homology"/>
<dbReference type="RefSeq" id="WP_223790934.1">
    <property type="nucleotide sequence ID" value="NZ_JAIOUQ010000003.1"/>
</dbReference>
<feature type="transmembrane region" description="Helical" evidence="6">
    <location>
        <begin position="49"/>
        <end position="75"/>
    </location>
</feature>
<evidence type="ECO:0000256" key="6">
    <source>
        <dbReference type="SAM" id="Phobius"/>
    </source>
</evidence>